<feature type="domain" description="Ig-like" evidence="9">
    <location>
        <begin position="138"/>
        <end position="233"/>
    </location>
</feature>
<dbReference type="InterPro" id="IPR003599">
    <property type="entry name" value="Ig_sub"/>
</dbReference>
<dbReference type="PANTHER" id="PTHR19256:SF65">
    <property type="entry name" value="T CELL RECEPTOR GAMMA CONSTANT 1-RELATED"/>
    <property type="match status" value="1"/>
</dbReference>
<dbReference type="AlphaFoldDB" id="A0A667HAB8"/>
<evidence type="ECO:0000259" key="9">
    <source>
        <dbReference type="PROSITE" id="PS50835"/>
    </source>
</evidence>
<dbReference type="Pfam" id="PF07654">
    <property type="entry name" value="C1-set"/>
    <property type="match status" value="1"/>
</dbReference>
<proteinExistence type="predicted"/>
<comment type="subcellular location">
    <subcellularLocation>
        <location evidence="1">Membrane</location>
    </subcellularLocation>
</comment>
<keyword evidence="5" id="KW-0675">Receptor</keyword>
<dbReference type="SMART" id="SM00407">
    <property type="entry name" value="IGc1"/>
    <property type="match status" value="1"/>
</dbReference>
<keyword evidence="6" id="KW-0393">Immunoglobulin domain</keyword>
<dbReference type="FunFam" id="2.60.40.10:FF:001083">
    <property type="entry name" value="T cell receptor gamma constant 2"/>
    <property type="match status" value="1"/>
</dbReference>
<dbReference type="Proteomes" id="UP000472241">
    <property type="component" value="Unplaced"/>
</dbReference>
<accession>A0A667HAB8</accession>
<dbReference type="InterPro" id="IPR013106">
    <property type="entry name" value="Ig_V-set"/>
</dbReference>
<dbReference type="InterPro" id="IPR036179">
    <property type="entry name" value="Ig-like_dom_sf"/>
</dbReference>
<dbReference type="Gene3D" id="2.60.40.10">
    <property type="entry name" value="Immunoglobulins"/>
    <property type="match status" value="2"/>
</dbReference>
<dbReference type="InterPro" id="IPR003597">
    <property type="entry name" value="Ig_C1-set"/>
</dbReference>
<dbReference type="InterPro" id="IPR007110">
    <property type="entry name" value="Ig-like_dom"/>
</dbReference>
<dbReference type="InterPro" id="IPR051117">
    <property type="entry name" value="TRG_var/const_region"/>
</dbReference>
<dbReference type="GO" id="GO:0016020">
    <property type="term" value="C:membrane"/>
    <property type="evidence" value="ECO:0007669"/>
    <property type="project" value="UniProtKB-SubCell"/>
</dbReference>
<reference evidence="10" key="1">
    <citation type="submission" date="2025-08" db="UniProtKB">
        <authorList>
            <consortium name="Ensembl"/>
        </authorList>
    </citation>
    <scope>IDENTIFICATION</scope>
</reference>
<protein>
    <recommendedName>
        <fullName evidence="9">Ig-like domain-containing protein</fullName>
    </recommendedName>
</protein>
<evidence type="ECO:0000256" key="3">
    <source>
        <dbReference type="ARBA" id="ARBA00022989"/>
    </source>
</evidence>
<evidence type="ECO:0000313" key="10">
    <source>
        <dbReference type="Ensembl" id="ENSLCNP00005008195.1"/>
    </source>
</evidence>
<evidence type="ECO:0000256" key="4">
    <source>
        <dbReference type="ARBA" id="ARBA00023136"/>
    </source>
</evidence>
<keyword evidence="2 7" id="KW-0812">Transmembrane</keyword>
<organism evidence="10 11">
    <name type="scientific">Lynx canadensis</name>
    <name type="common">Canada lynx</name>
    <name type="synonym">Felis canadensis</name>
    <dbReference type="NCBI Taxonomy" id="61383"/>
    <lineage>
        <taxon>Eukaryota</taxon>
        <taxon>Metazoa</taxon>
        <taxon>Chordata</taxon>
        <taxon>Craniata</taxon>
        <taxon>Vertebrata</taxon>
        <taxon>Euteleostomi</taxon>
        <taxon>Mammalia</taxon>
        <taxon>Eutheria</taxon>
        <taxon>Laurasiatheria</taxon>
        <taxon>Carnivora</taxon>
        <taxon>Feliformia</taxon>
        <taxon>Felidae</taxon>
        <taxon>Felinae</taxon>
        <taxon>Lynx</taxon>
    </lineage>
</organism>
<evidence type="ECO:0000256" key="5">
    <source>
        <dbReference type="ARBA" id="ARBA00023170"/>
    </source>
</evidence>
<dbReference type="PROSITE" id="PS50835">
    <property type="entry name" value="IG_LIKE"/>
    <property type="match status" value="2"/>
</dbReference>
<evidence type="ECO:0000256" key="8">
    <source>
        <dbReference type="SAM" id="SignalP"/>
    </source>
</evidence>
<dbReference type="InterPro" id="IPR013783">
    <property type="entry name" value="Ig-like_fold"/>
</dbReference>
<evidence type="ECO:0000256" key="2">
    <source>
        <dbReference type="ARBA" id="ARBA00022692"/>
    </source>
</evidence>
<sequence length="312" mass="34930">MLCPLAFLCALLFPAISLEQPSMVVAQAGRSATLWCKASTKVSYIHWYHHQEGAAPKRLLRLDMSGKFVQRDGGLKADKVNAKRGKGSNSCDLSVLKLEKSDEGVYYCAAWEAHSCTLFGAGTLLRVTAKSPDEDTSPKPTIFLPSIVERKLHKAGTYLCLLEDFFPDVIKIDWKEKNGRVILKSQQGDTMKTNDTYMKYTWLTVREESMGKEHKCIIKHEKNKGGVDQEILFPSINTESSTPPSITPAYFMSKNHSETNRWLLLDPLQLQLVNTSAYYTYLLLFVKSMVYTVITAICLLGRAALCDNGKSS</sequence>
<feature type="chain" id="PRO_5025628795" description="Ig-like domain-containing protein" evidence="8">
    <location>
        <begin position="18"/>
        <end position="312"/>
    </location>
</feature>
<evidence type="ECO:0000256" key="1">
    <source>
        <dbReference type="ARBA" id="ARBA00004370"/>
    </source>
</evidence>
<dbReference type="SMART" id="SM00406">
    <property type="entry name" value="IGv"/>
    <property type="match status" value="1"/>
</dbReference>
<dbReference type="Pfam" id="PF07686">
    <property type="entry name" value="V-set"/>
    <property type="match status" value="1"/>
</dbReference>
<dbReference type="CDD" id="cd07697">
    <property type="entry name" value="IgC1_TCR_gamma"/>
    <property type="match status" value="1"/>
</dbReference>
<feature type="signal peptide" evidence="8">
    <location>
        <begin position="1"/>
        <end position="17"/>
    </location>
</feature>
<feature type="domain" description="Ig-like" evidence="9">
    <location>
        <begin position="14"/>
        <end position="110"/>
    </location>
</feature>
<evidence type="ECO:0000313" key="11">
    <source>
        <dbReference type="Proteomes" id="UP000472241"/>
    </source>
</evidence>
<name>A0A667HAB8_LYNCA</name>
<evidence type="ECO:0000256" key="6">
    <source>
        <dbReference type="ARBA" id="ARBA00023319"/>
    </source>
</evidence>
<dbReference type="Ensembl" id="ENSLCNT00005009201.1">
    <property type="protein sequence ID" value="ENSLCNP00005008195.1"/>
    <property type="gene ID" value="ENSLCNG00005005371.1"/>
</dbReference>
<keyword evidence="4 7" id="KW-0472">Membrane</keyword>
<keyword evidence="11" id="KW-1185">Reference proteome</keyword>
<reference evidence="10" key="2">
    <citation type="submission" date="2025-09" db="UniProtKB">
        <authorList>
            <consortium name="Ensembl"/>
        </authorList>
    </citation>
    <scope>IDENTIFICATION</scope>
</reference>
<feature type="transmembrane region" description="Helical" evidence="7">
    <location>
        <begin position="278"/>
        <end position="300"/>
    </location>
</feature>
<keyword evidence="3 7" id="KW-1133">Transmembrane helix</keyword>
<dbReference type="PANTHER" id="PTHR19256">
    <property type="entry name" value="T-CELL RECEPTOR GAMMA CHAIN"/>
    <property type="match status" value="1"/>
</dbReference>
<dbReference type="SMART" id="SM00409">
    <property type="entry name" value="IG"/>
    <property type="match status" value="1"/>
</dbReference>
<dbReference type="SUPFAM" id="SSF48726">
    <property type="entry name" value="Immunoglobulin"/>
    <property type="match status" value="2"/>
</dbReference>
<evidence type="ECO:0000256" key="7">
    <source>
        <dbReference type="SAM" id="Phobius"/>
    </source>
</evidence>
<keyword evidence="8" id="KW-0732">Signal</keyword>